<accession>A0A0C9V9K4</accession>
<keyword evidence="2" id="KW-1185">Reference proteome</keyword>
<dbReference type="Gene3D" id="3.80.10.10">
    <property type="entry name" value="Ribonuclease Inhibitor"/>
    <property type="match status" value="1"/>
</dbReference>
<evidence type="ECO:0008006" key="3">
    <source>
        <dbReference type="Google" id="ProtNLM"/>
    </source>
</evidence>
<dbReference type="OrthoDB" id="2269034at2759"/>
<organism evidence="1 2">
    <name type="scientific">Sphaerobolus stellatus (strain SS14)</name>
    <dbReference type="NCBI Taxonomy" id="990650"/>
    <lineage>
        <taxon>Eukaryota</taxon>
        <taxon>Fungi</taxon>
        <taxon>Dikarya</taxon>
        <taxon>Basidiomycota</taxon>
        <taxon>Agaricomycotina</taxon>
        <taxon>Agaricomycetes</taxon>
        <taxon>Phallomycetidae</taxon>
        <taxon>Geastrales</taxon>
        <taxon>Sphaerobolaceae</taxon>
        <taxon>Sphaerobolus</taxon>
    </lineage>
</organism>
<proteinExistence type="predicted"/>
<dbReference type="AlphaFoldDB" id="A0A0C9V9K4"/>
<dbReference type="EMBL" id="KN837203">
    <property type="protein sequence ID" value="KIJ34165.1"/>
    <property type="molecule type" value="Genomic_DNA"/>
</dbReference>
<dbReference type="HOGENOM" id="CLU_719953_0_0_1"/>
<dbReference type="Proteomes" id="UP000054279">
    <property type="component" value="Unassembled WGS sequence"/>
</dbReference>
<name>A0A0C9V9K4_SPHS4</name>
<reference evidence="1 2" key="1">
    <citation type="submission" date="2014-06" db="EMBL/GenBank/DDBJ databases">
        <title>Evolutionary Origins and Diversification of the Mycorrhizal Mutualists.</title>
        <authorList>
            <consortium name="DOE Joint Genome Institute"/>
            <consortium name="Mycorrhizal Genomics Consortium"/>
            <person name="Kohler A."/>
            <person name="Kuo A."/>
            <person name="Nagy L.G."/>
            <person name="Floudas D."/>
            <person name="Copeland A."/>
            <person name="Barry K.W."/>
            <person name="Cichocki N."/>
            <person name="Veneault-Fourrey C."/>
            <person name="LaButti K."/>
            <person name="Lindquist E.A."/>
            <person name="Lipzen A."/>
            <person name="Lundell T."/>
            <person name="Morin E."/>
            <person name="Murat C."/>
            <person name="Riley R."/>
            <person name="Ohm R."/>
            <person name="Sun H."/>
            <person name="Tunlid A."/>
            <person name="Henrissat B."/>
            <person name="Grigoriev I.V."/>
            <person name="Hibbett D.S."/>
            <person name="Martin F."/>
        </authorList>
    </citation>
    <scope>NUCLEOTIDE SEQUENCE [LARGE SCALE GENOMIC DNA]</scope>
    <source>
        <strain evidence="1 2">SS14</strain>
    </source>
</reference>
<dbReference type="InterPro" id="IPR032675">
    <property type="entry name" value="LRR_dom_sf"/>
</dbReference>
<sequence>MATITRIPSEILEEIFYQSLPTLFKGPNGLPRIHADGEEDPATLEQELTESFTSDDEVDSTRMTLKCICRSWRNLVLDSPKLWSRLEVNAVEFQKDPQRLMTLLDRSKNHDLEIKLISVRSKQDNFMSANIQLNRPARGLQQFSEVPDCSPQAVINILRDQFHRLRVFGIDCNAHGSVDHLAHFFPQNIRSSFPRLEHFFAISNCHPLRAGSIGYIEAPQLKSCFIPQGLDVLWKAFSPSTQKNLTRISLVVHNEQLGQGEKFLSLCEHLQTLSLTVSRSFGRALGNFPYSFSVSSEFPRLQSLSLKLDSAEQYRSISQYFKFPELRFLTARGNGFTSVACIENLLERNPRLRELRLDKFSFEEYPNHLLSPLTELRSLVVSRSLPRKNFLRSNFLPQPHTNQFSLPNLEISLLRSLQLVSQFQKPCFK</sequence>
<evidence type="ECO:0000313" key="1">
    <source>
        <dbReference type="EMBL" id="KIJ34165.1"/>
    </source>
</evidence>
<gene>
    <name evidence="1" type="ORF">M422DRAFT_52149</name>
</gene>
<dbReference type="SUPFAM" id="SSF52047">
    <property type="entry name" value="RNI-like"/>
    <property type="match status" value="1"/>
</dbReference>
<evidence type="ECO:0000313" key="2">
    <source>
        <dbReference type="Proteomes" id="UP000054279"/>
    </source>
</evidence>
<protein>
    <recommendedName>
        <fullName evidence="3">F-box domain-containing protein</fullName>
    </recommendedName>
</protein>